<keyword evidence="4" id="KW-0964">Secreted</keyword>
<dbReference type="PANTHER" id="PTHR18896:SF60">
    <property type="entry name" value="PHOSPHOLIPASE D"/>
    <property type="match status" value="1"/>
</dbReference>
<dbReference type="Proteomes" id="UP001166293">
    <property type="component" value="Unassembled WGS sequence"/>
</dbReference>
<sequence>MSDEFEVFVTADEAFPAFERAVLSAQRSVVAGFRIFDMTTRLRSAEARAIGETWFDLLAHVIRRGVAFDLTVSDFDPVMATELHRRAWTTVRQGAALAEIADAAPGRVAVRAHMHPARAGLLPRLAFLPLVLRRRGKAVREMPQAALSREAIGLQDASPPDLCPVSHHQKVAVIDDRVLYVGGLDLNDRRYDTPDHDRPSRETWSDVQVIATGKAAREARRHLDTMARVTAGEIDPPPFRRLKRTLSVPRRMQFPFVSPRTVLNEIEQAHLQAFAEARHLIHIETQFFRSRRIADGLAEAAARNRDLSALVILPGAPDELVHDGKTGLDMRFGLSRAQDAIGTVRDAMGERALFAVPVRPILAARCDLATLAGSPMIHVHNKVLVQDDDLVLIGSANLNGRALRWDTELAVDTRAPSQVAAARAKLLSHWWFAPLPAEARAPETLLAWWRREITRNAVHRPENRSGFLVPFDAGKTRDIAQPLPGVTEDIV</sequence>
<dbReference type="InterPro" id="IPR025202">
    <property type="entry name" value="PLD-like_dom"/>
</dbReference>
<dbReference type="PROSITE" id="PS50035">
    <property type="entry name" value="PLD"/>
    <property type="match status" value="2"/>
</dbReference>
<dbReference type="SMART" id="SM00155">
    <property type="entry name" value="PLDc"/>
    <property type="match status" value="2"/>
</dbReference>
<evidence type="ECO:0000256" key="1">
    <source>
        <dbReference type="ARBA" id="ARBA00003145"/>
    </source>
</evidence>
<evidence type="ECO:0000256" key="4">
    <source>
        <dbReference type="ARBA" id="ARBA00022525"/>
    </source>
</evidence>
<dbReference type="PANTHER" id="PTHR18896">
    <property type="entry name" value="PHOSPHOLIPASE D"/>
    <property type="match status" value="1"/>
</dbReference>
<dbReference type="CDD" id="cd09105">
    <property type="entry name" value="PLDc_vPLD1_2_like_2"/>
    <property type="match status" value="1"/>
</dbReference>
<comment type="subcellular location">
    <subcellularLocation>
        <location evidence="2">Secreted</location>
    </subcellularLocation>
</comment>
<gene>
    <name evidence="10" type="ORF">KUH32_01350</name>
</gene>
<reference evidence="10" key="1">
    <citation type="submission" date="2021-06" db="EMBL/GenBank/DDBJ databases">
        <title>Thalassococcus sp. CAU 1522 isolated from sea sand, Republic of Korea.</title>
        <authorList>
            <person name="Kim W."/>
        </authorList>
    </citation>
    <scope>NUCLEOTIDE SEQUENCE</scope>
    <source>
        <strain evidence="10">CAU 1522</strain>
    </source>
</reference>
<dbReference type="EMBL" id="JAHRWL010000001">
    <property type="protein sequence ID" value="MBV2358407.1"/>
    <property type="molecule type" value="Genomic_DNA"/>
</dbReference>
<keyword evidence="6" id="KW-0378">Hydrolase</keyword>
<comment type="caution">
    <text evidence="10">The sequence shown here is derived from an EMBL/GenBank/DDBJ whole genome shotgun (WGS) entry which is preliminary data.</text>
</comment>
<protein>
    <recommendedName>
        <fullName evidence="3">Phospholipase D</fullName>
    </recommendedName>
    <alternativeName>
        <fullName evidence="8">Choline phosphatase</fullName>
    </alternativeName>
</protein>
<evidence type="ECO:0000256" key="3">
    <source>
        <dbReference type="ARBA" id="ARBA00018392"/>
    </source>
</evidence>
<dbReference type="RefSeq" id="WP_217776272.1">
    <property type="nucleotide sequence ID" value="NZ_JAHRWL010000001.1"/>
</dbReference>
<evidence type="ECO:0000256" key="6">
    <source>
        <dbReference type="ARBA" id="ARBA00022801"/>
    </source>
</evidence>
<dbReference type="Pfam" id="PF13091">
    <property type="entry name" value="PLDc_2"/>
    <property type="match status" value="1"/>
</dbReference>
<comment type="function">
    <text evidence="1">Could be a virulence factor.</text>
</comment>
<evidence type="ECO:0000256" key="5">
    <source>
        <dbReference type="ARBA" id="ARBA00022737"/>
    </source>
</evidence>
<proteinExistence type="predicted"/>
<keyword evidence="11" id="KW-1185">Reference proteome</keyword>
<accession>A0ABS6N305</accession>
<dbReference type="InterPro" id="IPR015679">
    <property type="entry name" value="PLipase_D_fam"/>
</dbReference>
<keyword evidence="5" id="KW-0677">Repeat</keyword>
<evidence type="ECO:0000256" key="7">
    <source>
        <dbReference type="ARBA" id="ARBA00023098"/>
    </source>
</evidence>
<evidence type="ECO:0000259" key="9">
    <source>
        <dbReference type="PROSITE" id="PS50035"/>
    </source>
</evidence>
<evidence type="ECO:0000256" key="2">
    <source>
        <dbReference type="ARBA" id="ARBA00004613"/>
    </source>
</evidence>
<evidence type="ECO:0000313" key="11">
    <source>
        <dbReference type="Proteomes" id="UP001166293"/>
    </source>
</evidence>
<feature type="domain" description="PLD phosphodiesterase" evidence="9">
    <location>
        <begin position="167"/>
        <end position="190"/>
    </location>
</feature>
<dbReference type="InterPro" id="IPR001736">
    <property type="entry name" value="PLipase_D/transphosphatidylase"/>
</dbReference>
<dbReference type="Pfam" id="PF00614">
    <property type="entry name" value="PLDc"/>
    <property type="match status" value="1"/>
</dbReference>
<feature type="domain" description="PLD phosphodiesterase" evidence="9">
    <location>
        <begin position="380"/>
        <end position="402"/>
    </location>
</feature>
<evidence type="ECO:0000256" key="8">
    <source>
        <dbReference type="ARBA" id="ARBA00029594"/>
    </source>
</evidence>
<organism evidence="10 11">
    <name type="scientific">Thalassococcus arenae</name>
    <dbReference type="NCBI Taxonomy" id="2851652"/>
    <lineage>
        <taxon>Bacteria</taxon>
        <taxon>Pseudomonadati</taxon>
        <taxon>Pseudomonadota</taxon>
        <taxon>Alphaproteobacteria</taxon>
        <taxon>Rhodobacterales</taxon>
        <taxon>Roseobacteraceae</taxon>
        <taxon>Thalassococcus</taxon>
    </lineage>
</organism>
<keyword evidence="7" id="KW-0443">Lipid metabolism</keyword>
<evidence type="ECO:0000313" key="10">
    <source>
        <dbReference type="EMBL" id="MBV2358407.1"/>
    </source>
</evidence>
<name>A0ABS6N305_9RHOB</name>